<organism evidence="9 10">
    <name type="scientific">Halocaridina rubra</name>
    <name type="common">Hawaiian red shrimp</name>
    <dbReference type="NCBI Taxonomy" id="373956"/>
    <lineage>
        <taxon>Eukaryota</taxon>
        <taxon>Metazoa</taxon>
        <taxon>Ecdysozoa</taxon>
        <taxon>Arthropoda</taxon>
        <taxon>Crustacea</taxon>
        <taxon>Multicrustacea</taxon>
        <taxon>Malacostraca</taxon>
        <taxon>Eumalacostraca</taxon>
        <taxon>Eucarida</taxon>
        <taxon>Decapoda</taxon>
        <taxon>Pleocyemata</taxon>
        <taxon>Caridea</taxon>
        <taxon>Atyoidea</taxon>
        <taxon>Atyidae</taxon>
        <taxon>Halocaridina</taxon>
    </lineage>
</organism>
<dbReference type="GO" id="GO:0006606">
    <property type="term" value="P:protein import into nucleus"/>
    <property type="evidence" value="ECO:0007669"/>
    <property type="project" value="TreeGrafter"/>
</dbReference>
<comment type="subcellular location">
    <subcellularLocation>
        <location evidence="1">Nucleus</location>
        <location evidence="1">Nuclear pore complex</location>
    </subcellularLocation>
</comment>
<dbReference type="GO" id="GO:0005643">
    <property type="term" value="C:nuclear pore"/>
    <property type="evidence" value="ECO:0007669"/>
    <property type="project" value="UniProtKB-SubCell"/>
</dbReference>
<dbReference type="AlphaFoldDB" id="A0AAN8ZUT3"/>
<keyword evidence="4" id="KW-0653">Protein transport</keyword>
<keyword evidence="10" id="KW-1185">Reference proteome</keyword>
<dbReference type="InterPro" id="IPR019321">
    <property type="entry name" value="Nucleoporin_Nup88"/>
</dbReference>
<dbReference type="PANTHER" id="PTHR13257:SF0">
    <property type="entry name" value="NUCLEAR PORE COMPLEX PROTEIN NUP88"/>
    <property type="match status" value="1"/>
</dbReference>
<evidence type="ECO:0000256" key="6">
    <source>
        <dbReference type="ARBA" id="ARBA00023132"/>
    </source>
</evidence>
<reference evidence="9 10" key="1">
    <citation type="submission" date="2023-11" db="EMBL/GenBank/DDBJ databases">
        <title>Halocaridina rubra genome assembly.</title>
        <authorList>
            <person name="Smith C."/>
        </authorList>
    </citation>
    <scope>NUCLEOTIDE SEQUENCE [LARGE SCALE GENOMIC DNA]</scope>
    <source>
        <strain evidence="9">EP-1</strain>
        <tissue evidence="9">Whole</tissue>
    </source>
</reference>
<evidence type="ECO:0000256" key="4">
    <source>
        <dbReference type="ARBA" id="ARBA00022927"/>
    </source>
</evidence>
<evidence type="ECO:0000256" key="1">
    <source>
        <dbReference type="ARBA" id="ARBA00004567"/>
    </source>
</evidence>
<dbReference type="Pfam" id="PF10168">
    <property type="entry name" value="Nup88"/>
    <property type="match status" value="1"/>
</dbReference>
<name>A0AAN8ZUT3_HALRR</name>
<gene>
    <name evidence="9" type="ORF">SK128_016253</name>
</gene>
<keyword evidence="3" id="KW-0509">mRNA transport</keyword>
<sequence>MASSTENRQALSLNSVLLEKYNDINFRKDSPNHLLCKADDILMAWSKEDVCLYAQMVNPPDSHVQTLALSKPPVWDVKKIVLNSSGSFIALIGQRGVAVVELPQRYGTPSLYDRGREVVMCRVEYIAERFFSCHPKLEVVSCAWHPGAVDQDYVVILASDNYLRIYNLASQEIPEQAILVASNTNVLNTSTCERAATLGESAVDFGFGPPSEQTKKIYGNPVSSRLGECIIDPEEEFKAEYLALQWPVFILYGNGEVCYVNTTLGPNRAPFHSVYGPLTMTPPSEDNYGVDSCSLLVLQSYPPVLVIATSSGMLHHCIVYDSSNEEDESLNPSRSLAVNGSQLSLPTSTRLHVYERVELELSLRPDDEAFACPLSLLADPYSLTRYWVTHEAGVHGVTFPLVEHLLQHIELAEDALFMSNESQCIVDHIVCTRSMSSAEPLPVIGLVGGSNSELYVLLASGSIISLRCPSTFLPQMTATPSASTSESVSPLRKVHIESFEDHIRTILHRSSSQPILASGSDAPVTGNEYLNLLNRVTETLRTNYLQPQLIAKEDTRKRSDILKEQHQRLQLEIGELHQSKVDLTAKAHDLAEKYEEANDKNAQLIERFERILTQVMRCFPGLTVAEKNMFNELEAIHKQTTSLSSQLQQMEEKAKWQTSQMEKLLSNEATKSHYSPNLSESQIKALSQALGKEGEKIGILVERLNQLKHDLPL</sequence>
<keyword evidence="7" id="KW-0539">Nucleus</keyword>
<dbReference type="GO" id="GO:0000055">
    <property type="term" value="P:ribosomal large subunit export from nucleus"/>
    <property type="evidence" value="ECO:0007669"/>
    <property type="project" value="InterPro"/>
</dbReference>
<dbReference type="InterPro" id="IPR036322">
    <property type="entry name" value="WD40_repeat_dom_sf"/>
</dbReference>
<feature type="coiled-coil region" evidence="8">
    <location>
        <begin position="552"/>
        <end position="667"/>
    </location>
</feature>
<dbReference type="GO" id="GO:0000056">
    <property type="term" value="P:ribosomal small subunit export from nucleus"/>
    <property type="evidence" value="ECO:0007669"/>
    <property type="project" value="InterPro"/>
</dbReference>
<dbReference type="SUPFAM" id="SSF50978">
    <property type="entry name" value="WD40 repeat-like"/>
    <property type="match status" value="1"/>
</dbReference>
<accession>A0AAN8ZUT3</accession>
<dbReference type="Proteomes" id="UP001381693">
    <property type="component" value="Unassembled WGS sequence"/>
</dbReference>
<dbReference type="GO" id="GO:0006406">
    <property type="term" value="P:mRNA export from nucleus"/>
    <property type="evidence" value="ECO:0007669"/>
    <property type="project" value="TreeGrafter"/>
</dbReference>
<evidence type="ECO:0000256" key="8">
    <source>
        <dbReference type="SAM" id="Coils"/>
    </source>
</evidence>
<evidence type="ECO:0000313" key="9">
    <source>
        <dbReference type="EMBL" id="KAK7058760.1"/>
    </source>
</evidence>
<keyword evidence="6" id="KW-0906">Nuclear pore complex</keyword>
<dbReference type="GO" id="GO:0017056">
    <property type="term" value="F:structural constituent of nuclear pore"/>
    <property type="evidence" value="ECO:0007669"/>
    <property type="project" value="InterPro"/>
</dbReference>
<keyword evidence="2" id="KW-0813">Transport</keyword>
<keyword evidence="8" id="KW-0175">Coiled coil</keyword>
<dbReference type="EMBL" id="JAXCGZ010021107">
    <property type="protein sequence ID" value="KAK7058760.1"/>
    <property type="molecule type" value="Genomic_DNA"/>
</dbReference>
<evidence type="ECO:0000256" key="5">
    <source>
        <dbReference type="ARBA" id="ARBA00023010"/>
    </source>
</evidence>
<dbReference type="InterPro" id="IPR037700">
    <property type="entry name" value="NUP88/NUP82"/>
</dbReference>
<evidence type="ECO:0000313" key="10">
    <source>
        <dbReference type="Proteomes" id="UP001381693"/>
    </source>
</evidence>
<evidence type="ECO:0000256" key="7">
    <source>
        <dbReference type="ARBA" id="ARBA00023242"/>
    </source>
</evidence>
<evidence type="ECO:0008006" key="11">
    <source>
        <dbReference type="Google" id="ProtNLM"/>
    </source>
</evidence>
<evidence type="ECO:0000256" key="2">
    <source>
        <dbReference type="ARBA" id="ARBA00022448"/>
    </source>
</evidence>
<proteinExistence type="predicted"/>
<dbReference type="PANTHER" id="PTHR13257">
    <property type="entry name" value="NUCLEOPORIN NUP84-RELATED"/>
    <property type="match status" value="1"/>
</dbReference>
<protein>
    <recommendedName>
        <fullName evidence="11">Nuclear pore complex protein Nup88</fullName>
    </recommendedName>
</protein>
<comment type="caution">
    <text evidence="9">The sequence shown here is derived from an EMBL/GenBank/DDBJ whole genome shotgun (WGS) entry which is preliminary data.</text>
</comment>
<keyword evidence="5" id="KW-0811">Translocation</keyword>
<evidence type="ECO:0000256" key="3">
    <source>
        <dbReference type="ARBA" id="ARBA00022816"/>
    </source>
</evidence>